<comment type="caution">
    <text evidence="1">The sequence shown here is derived from an EMBL/GenBank/DDBJ whole genome shotgun (WGS) entry which is preliminary data.</text>
</comment>
<reference evidence="1" key="1">
    <citation type="submission" date="2022-03" db="EMBL/GenBank/DDBJ databases">
        <authorList>
            <person name="Tunstrom K."/>
        </authorList>
    </citation>
    <scope>NUCLEOTIDE SEQUENCE</scope>
</reference>
<accession>A0AAU9TMB1</accession>
<organism evidence="1 2">
    <name type="scientific">Euphydryas editha</name>
    <name type="common">Edith's checkerspot</name>
    <dbReference type="NCBI Taxonomy" id="104508"/>
    <lineage>
        <taxon>Eukaryota</taxon>
        <taxon>Metazoa</taxon>
        <taxon>Ecdysozoa</taxon>
        <taxon>Arthropoda</taxon>
        <taxon>Hexapoda</taxon>
        <taxon>Insecta</taxon>
        <taxon>Pterygota</taxon>
        <taxon>Neoptera</taxon>
        <taxon>Endopterygota</taxon>
        <taxon>Lepidoptera</taxon>
        <taxon>Glossata</taxon>
        <taxon>Ditrysia</taxon>
        <taxon>Papilionoidea</taxon>
        <taxon>Nymphalidae</taxon>
        <taxon>Nymphalinae</taxon>
        <taxon>Euphydryas</taxon>
    </lineage>
</organism>
<dbReference type="PANTHER" id="PTHR10773:SF19">
    <property type="match status" value="1"/>
</dbReference>
<dbReference type="PANTHER" id="PTHR10773">
    <property type="entry name" value="DNA-DIRECTED RNA POLYMERASES I, II, AND III SUBUNIT RPABC2"/>
    <property type="match status" value="1"/>
</dbReference>
<sequence>MRLHDEHVSHQDKANFHYECKSFDKQRAKSSGNTIVVALCDLQQCLATPYLNTNVAFYKMKLWSFNFTVRNYNTGKTTCFMWHEAIAQRGADEIASCLKMFIMSLPEETVHVIIYSDTCPGQTRNNTLPVVYNYILTQKVGLKTIDHKFLVPGHTHLECDADHASIERAKKKCNGRISIPNDWYMLVRMVSSKFTVIELSQDDIFAFSSILQQSLIKKTKDQNNDPFLWRNIFWICVEKEHPCFFSFKYSLRVEDEFKICDMKRKARASRNNQPVMDIRKAYNQPLLISKEKHKDILSLLQYIDPIYHDFYKNVIKSDNDVVDTSHISDYNSDSE</sequence>
<proteinExistence type="predicted"/>
<keyword evidence="2" id="KW-1185">Reference proteome</keyword>
<dbReference type="AlphaFoldDB" id="A0AAU9TMB1"/>
<protein>
    <submittedName>
        <fullName evidence="1">Uncharacterized protein</fullName>
    </submittedName>
</protein>
<dbReference type="EMBL" id="CAKOGL010000007">
    <property type="protein sequence ID" value="CAH2087818.1"/>
    <property type="molecule type" value="Genomic_DNA"/>
</dbReference>
<name>A0AAU9TMB1_EUPED</name>
<dbReference type="Proteomes" id="UP001153954">
    <property type="component" value="Unassembled WGS sequence"/>
</dbReference>
<evidence type="ECO:0000313" key="2">
    <source>
        <dbReference type="Proteomes" id="UP001153954"/>
    </source>
</evidence>
<gene>
    <name evidence="1" type="ORF">EEDITHA_LOCUS4038</name>
</gene>
<evidence type="ECO:0000313" key="1">
    <source>
        <dbReference type="EMBL" id="CAH2087818.1"/>
    </source>
</evidence>